<name>A0A6I0F086_9FIRM</name>
<feature type="domain" description="HTH cro/C1-type" evidence="2">
    <location>
        <begin position="20"/>
        <end position="74"/>
    </location>
</feature>
<dbReference type="PANTHER" id="PTHR46558:SF11">
    <property type="entry name" value="HTH-TYPE TRANSCRIPTIONAL REGULATOR XRE"/>
    <property type="match status" value="1"/>
</dbReference>
<dbReference type="PROSITE" id="PS50943">
    <property type="entry name" value="HTH_CROC1"/>
    <property type="match status" value="1"/>
</dbReference>
<gene>
    <name evidence="3" type="ORF">F8154_10260</name>
</gene>
<reference evidence="3 4" key="1">
    <citation type="submission" date="2019-10" db="EMBL/GenBank/DDBJ databases">
        <title>Alkaliphilus serpentinus sp. nov. and Alkaliphilus pronyensis sp. nov., two novel anaerobic alkaliphilic species isolated from the serpentinized-hosted hydrothermal field of the Prony Bay (New Caledonia).</title>
        <authorList>
            <person name="Postec A."/>
        </authorList>
    </citation>
    <scope>NUCLEOTIDE SEQUENCE [LARGE SCALE GENOMIC DNA]</scope>
    <source>
        <strain evidence="3 4">LacV</strain>
    </source>
</reference>
<keyword evidence="4" id="KW-1185">Reference proteome</keyword>
<dbReference type="InterPro" id="IPR001387">
    <property type="entry name" value="Cro/C1-type_HTH"/>
</dbReference>
<evidence type="ECO:0000259" key="2">
    <source>
        <dbReference type="PROSITE" id="PS50943"/>
    </source>
</evidence>
<dbReference type="Gene3D" id="1.10.260.40">
    <property type="entry name" value="lambda repressor-like DNA-binding domains"/>
    <property type="match status" value="1"/>
</dbReference>
<dbReference type="AlphaFoldDB" id="A0A6I0F086"/>
<dbReference type="RefSeq" id="WP_151861520.1">
    <property type="nucleotide sequence ID" value="NZ_WBZC01000037.1"/>
</dbReference>
<evidence type="ECO:0000313" key="3">
    <source>
        <dbReference type="EMBL" id="KAB3533842.1"/>
    </source>
</evidence>
<dbReference type="Proteomes" id="UP000432715">
    <property type="component" value="Unassembled WGS sequence"/>
</dbReference>
<accession>A0A6I0F086</accession>
<sequence length="221" mass="25424">MARQKEPTYITEEKPFPKALRELMEETKTTQPMLAKAIGVTRQAISLYCTGQSTPNIDIFVMIADYFNVSFDYLLGRSAAKNRENIDIQQRTGLSEGAIENICMLTNMLYSYKETNNTIEFTLEPKDILNELITSASFAKLIFDLAKLMIYYSSTIEVLPLFNCTRIEELPDDASSRYNYRLWRVNVTAQKLISEVLDVHYKKTKDGINTFVIHTTEKKDN</sequence>
<dbReference type="EMBL" id="WBZC01000037">
    <property type="protein sequence ID" value="KAB3533842.1"/>
    <property type="molecule type" value="Genomic_DNA"/>
</dbReference>
<protein>
    <submittedName>
        <fullName evidence="3">Helix-turn-helix transcriptional regulator</fullName>
    </submittedName>
</protein>
<evidence type="ECO:0000256" key="1">
    <source>
        <dbReference type="ARBA" id="ARBA00023125"/>
    </source>
</evidence>
<dbReference type="OrthoDB" id="1766270at2"/>
<evidence type="ECO:0000313" key="4">
    <source>
        <dbReference type="Proteomes" id="UP000432715"/>
    </source>
</evidence>
<dbReference type="InterPro" id="IPR010982">
    <property type="entry name" value="Lambda_DNA-bd_dom_sf"/>
</dbReference>
<proteinExistence type="predicted"/>
<comment type="caution">
    <text evidence="3">The sequence shown here is derived from an EMBL/GenBank/DDBJ whole genome shotgun (WGS) entry which is preliminary data.</text>
</comment>
<dbReference type="PANTHER" id="PTHR46558">
    <property type="entry name" value="TRACRIPTIONAL REGULATORY PROTEIN-RELATED-RELATED"/>
    <property type="match status" value="1"/>
</dbReference>
<dbReference type="Pfam" id="PF01381">
    <property type="entry name" value="HTH_3"/>
    <property type="match status" value="1"/>
</dbReference>
<organism evidence="3 4">
    <name type="scientific">Alkaliphilus pronyensis</name>
    <dbReference type="NCBI Taxonomy" id="1482732"/>
    <lineage>
        <taxon>Bacteria</taxon>
        <taxon>Bacillati</taxon>
        <taxon>Bacillota</taxon>
        <taxon>Clostridia</taxon>
        <taxon>Peptostreptococcales</taxon>
        <taxon>Natronincolaceae</taxon>
        <taxon>Alkaliphilus</taxon>
    </lineage>
</organism>
<dbReference type="CDD" id="cd00093">
    <property type="entry name" value="HTH_XRE"/>
    <property type="match status" value="1"/>
</dbReference>
<dbReference type="SUPFAM" id="SSF47413">
    <property type="entry name" value="lambda repressor-like DNA-binding domains"/>
    <property type="match status" value="1"/>
</dbReference>
<dbReference type="GO" id="GO:0003677">
    <property type="term" value="F:DNA binding"/>
    <property type="evidence" value="ECO:0007669"/>
    <property type="project" value="UniProtKB-KW"/>
</dbReference>
<dbReference type="SMART" id="SM00530">
    <property type="entry name" value="HTH_XRE"/>
    <property type="match status" value="1"/>
</dbReference>
<keyword evidence="1" id="KW-0238">DNA-binding</keyword>